<name>A0ABQ1U291_9BACT</name>
<proteinExistence type="predicted"/>
<evidence type="ECO:0000313" key="2">
    <source>
        <dbReference type="Proteomes" id="UP000632273"/>
    </source>
</evidence>
<dbReference type="EMBL" id="BMHT01000003">
    <property type="protein sequence ID" value="GGF08590.1"/>
    <property type="molecule type" value="Genomic_DNA"/>
</dbReference>
<dbReference type="Proteomes" id="UP000632273">
    <property type="component" value="Unassembled WGS sequence"/>
</dbReference>
<organism evidence="1 2">
    <name type="scientific">Hymenobacter cavernae</name>
    <dbReference type="NCBI Taxonomy" id="2044852"/>
    <lineage>
        <taxon>Bacteria</taxon>
        <taxon>Pseudomonadati</taxon>
        <taxon>Bacteroidota</taxon>
        <taxon>Cytophagia</taxon>
        <taxon>Cytophagales</taxon>
        <taxon>Hymenobacteraceae</taxon>
        <taxon>Hymenobacter</taxon>
    </lineage>
</organism>
<protein>
    <submittedName>
        <fullName evidence="1">Uncharacterized protein</fullName>
    </submittedName>
</protein>
<evidence type="ECO:0000313" key="1">
    <source>
        <dbReference type="EMBL" id="GGF08590.1"/>
    </source>
</evidence>
<sequence>MLVKGNAILLALFAMLKRFTFLFFLFSSAQGYAQLVSSRALPNLVSATNLALPATVPQQVAHPEPIPVKELTGSVAKLDEQRGFQNATLDQELASFQDLISEPCSTTEGADVSCYTRSTDVLALGTARLEKIQYTFYKKSLAAIIVTLKGAKNIAAFRQVLEETYGPGTPSPESLQEVEWSGERVHMAYNVLRGETKQEPILRLVLRSKAQMARYQADQVAVRRATPQTDTGDL</sequence>
<accession>A0ABQ1U291</accession>
<keyword evidence="2" id="KW-1185">Reference proteome</keyword>
<comment type="caution">
    <text evidence="1">The sequence shown here is derived from an EMBL/GenBank/DDBJ whole genome shotgun (WGS) entry which is preliminary data.</text>
</comment>
<gene>
    <name evidence="1" type="ORF">GCM10011383_19680</name>
</gene>
<reference evidence="2" key="1">
    <citation type="journal article" date="2019" name="Int. J. Syst. Evol. Microbiol.">
        <title>The Global Catalogue of Microorganisms (GCM) 10K type strain sequencing project: providing services to taxonomists for standard genome sequencing and annotation.</title>
        <authorList>
            <consortium name="The Broad Institute Genomics Platform"/>
            <consortium name="The Broad Institute Genome Sequencing Center for Infectious Disease"/>
            <person name="Wu L."/>
            <person name="Ma J."/>
        </authorList>
    </citation>
    <scope>NUCLEOTIDE SEQUENCE [LARGE SCALE GENOMIC DNA]</scope>
    <source>
        <strain evidence="2">CGMCC 1.15197</strain>
    </source>
</reference>